<feature type="signal peptide" evidence="1">
    <location>
        <begin position="1"/>
        <end position="24"/>
    </location>
</feature>
<evidence type="ECO:0000256" key="1">
    <source>
        <dbReference type="SAM" id="SignalP"/>
    </source>
</evidence>
<feature type="chain" id="PRO_5042885099" evidence="1">
    <location>
        <begin position="25"/>
        <end position="115"/>
    </location>
</feature>
<keyword evidence="3" id="KW-1185">Reference proteome</keyword>
<accession>A0AAN8IM23</accession>
<sequence length="115" mass="12995">MSVNSDIVTVILFLLVWLSLPVEGQITVAPPENGPGATTWSYVLNALVAWTCLTTKKPGGELVALWRLCRRKWHKPTREKKEAEDTLKAWHKFLSDTDRPAMEGLLSVKQLAIRR</sequence>
<reference evidence="2 3" key="1">
    <citation type="submission" date="2022-12" db="EMBL/GenBank/DDBJ databases">
        <title>Genomic features and morphological characterization of a novel Knufia sp. strain isolated from spacecraft assembly facility.</title>
        <authorList>
            <person name="Teixeira M."/>
            <person name="Chander A.M."/>
            <person name="Stajich J.E."/>
            <person name="Venkateswaran K."/>
        </authorList>
    </citation>
    <scope>NUCLEOTIDE SEQUENCE [LARGE SCALE GENOMIC DNA]</scope>
    <source>
        <strain evidence="2 3">FJI-L2-BK-P2</strain>
    </source>
</reference>
<organism evidence="2 3">
    <name type="scientific">Knufia fluminis</name>
    <dbReference type="NCBI Taxonomy" id="191047"/>
    <lineage>
        <taxon>Eukaryota</taxon>
        <taxon>Fungi</taxon>
        <taxon>Dikarya</taxon>
        <taxon>Ascomycota</taxon>
        <taxon>Pezizomycotina</taxon>
        <taxon>Eurotiomycetes</taxon>
        <taxon>Chaetothyriomycetidae</taxon>
        <taxon>Chaetothyriales</taxon>
        <taxon>Trichomeriaceae</taxon>
        <taxon>Knufia</taxon>
    </lineage>
</organism>
<protein>
    <submittedName>
        <fullName evidence="2">Uncharacterized protein</fullName>
    </submittedName>
</protein>
<gene>
    <name evidence="2" type="ORF">OHC33_006325</name>
</gene>
<dbReference type="AlphaFoldDB" id="A0AAN8IM23"/>
<keyword evidence="1" id="KW-0732">Signal</keyword>
<dbReference type="Proteomes" id="UP001316803">
    <property type="component" value="Unassembled WGS sequence"/>
</dbReference>
<comment type="caution">
    <text evidence="2">The sequence shown here is derived from an EMBL/GenBank/DDBJ whole genome shotgun (WGS) entry which is preliminary data.</text>
</comment>
<evidence type="ECO:0000313" key="2">
    <source>
        <dbReference type="EMBL" id="KAK5952732.1"/>
    </source>
</evidence>
<proteinExistence type="predicted"/>
<evidence type="ECO:0000313" key="3">
    <source>
        <dbReference type="Proteomes" id="UP001316803"/>
    </source>
</evidence>
<dbReference type="EMBL" id="JAKLMC020000014">
    <property type="protein sequence ID" value="KAK5952732.1"/>
    <property type="molecule type" value="Genomic_DNA"/>
</dbReference>
<name>A0AAN8IM23_9EURO</name>